<comment type="caution">
    <text evidence="2">The sequence shown here is derived from an EMBL/GenBank/DDBJ whole genome shotgun (WGS) entry which is preliminary data.</text>
</comment>
<evidence type="ECO:0000256" key="1">
    <source>
        <dbReference type="SAM" id="MobiDB-lite"/>
    </source>
</evidence>
<dbReference type="AlphaFoldDB" id="A0AAV7UGA2"/>
<keyword evidence="3" id="KW-1185">Reference proteome</keyword>
<sequence>MGAWLGWPRWWTLKLWLRQGPLIILFILNPLGNEGGKEHRGRGGGPLGWSLRLFSSPSARIGRNAARRSNPTEADAEYQPAGEHLGRWWAAEGNGPSGALWQPKVSGTRGRKKAHEGAPVETQPADGRSLYSPWPMGRECLGLHTDRK</sequence>
<feature type="region of interest" description="Disordered" evidence="1">
    <location>
        <begin position="94"/>
        <end position="135"/>
    </location>
</feature>
<accession>A0AAV7UGA2</accession>
<organism evidence="2 3">
    <name type="scientific">Pleurodeles waltl</name>
    <name type="common">Iberian ribbed newt</name>
    <dbReference type="NCBI Taxonomy" id="8319"/>
    <lineage>
        <taxon>Eukaryota</taxon>
        <taxon>Metazoa</taxon>
        <taxon>Chordata</taxon>
        <taxon>Craniata</taxon>
        <taxon>Vertebrata</taxon>
        <taxon>Euteleostomi</taxon>
        <taxon>Amphibia</taxon>
        <taxon>Batrachia</taxon>
        <taxon>Caudata</taxon>
        <taxon>Salamandroidea</taxon>
        <taxon>Salamandridae</taxon>
        <taxon>Pleurodelinae</taxon>
        <taxon>Pleurodeles</taxon>
    </lineage>
</organism>
<evidence type="ECO:0000313" key="2">
    <source>
        <dbReference type="EMBL" id="KAJ1188077.1"/>
    </source>
</evidence>
<proteinExistence type="predicted"/>
<dbReference type="EMBL" id="JANPWB010000005">
    <property type="protein sequence ID" value="KAJ1188077.1"/>
    <property type="molecule type" value="Genomic_DNA"/>
</dbReference>
<name>A0AAV7UGA2_PLEWA</name>
<evidence type="ECO:0000313" key="3">
    <source>
        <dbReference type="Proteomes" id="UP001066276"/>
    </source>
</evidence>
<dbReference type="Proteomes" id="UP001066276">
    <property type="component" value="Chromosome 3_1"/>
</dbReference>
<gene>
    <name evidence="2" type="ORF">NDU88_004842</name>
</gene>
<protein>
    <submittedName>
        <fullName evidence="2">Uncharacterized protein</fullName>
    </submittedName>
</protein>
<reference evidence="2" key="1">
    <citation type="journal article" date="2022" name="bioRxiv">
        <title>Sequencing and chromosome-scale assembly of the giantPleurodeles waltlgenome.</title>
        <authorList>
            <person name="Brown T."/>
            <person name="Elewa A."/>
            <person name="Iarovenko S."/>
            <person name="Subramanian E."/>
            <person name="Araus A.J."/>
            <person name="Petzold A."/>
            <person name="Susuki M."/>
            <person name="Suzuki K.-i.T."/>
            <person name="Hayashi T."/>
            <person name="Toyoda A."/>
            <person name="Oliveira C."/>
            <person name="Osipova E."/>
            <person name="Leigh N.D."/>
            <person name="Simon A."/>
            <person name="Yun M.H."/>
        </authorList>
    </citation>
    <scope>NUCLEOTIDE SEQUENCE</scope>
    <source>
        <strain evidence="2">20211129_DDA</strain>
        <tissue evidence="2">Liver</tissue>
    </source>
</reference>